<dbReference type="RefSeq" id="WP_379900138.1">
    <property type="nucleotide sequence ID" value="NZ_JBHRTR010000025.1"/>
</dbReference>
<sequence>MHSNPSTATRIVRRQGDEPPRRVAAEICVVGAGISGVSAALQAARLGRKVVLVDGQPVLGGQAVNSIIATFCGLFSNGTHGYQFTHGIADDLLAWLEAEDKAIHYRHGPNTTVVYYDEVALGRWVESRIREAGITVVLGAQLMAAQAADGRIEAADFMTRYGPVRIEAQGWVEASGDAALAWAAGFPCRVPETKGVFGTQMVVLEHIVEAHQPTKVEIAERLREHGDAYGLLRREGLGFTIPGRGIAAMNMTHIETPLDPVEASAKALDGREQALRAVEFLRAEFPDCFGQAKIRSFGTPGIRQTRWIVGRHHLTVDEIRAGTRFDDAVARTAWPIELHDHGDGHHWILFDEDHVHYVPLGSLVPAEAQNVVAAGRCIDADVSALSSVRVMGPCIAMGMAAAHALDLAGSGSVQQIDPAAMATRVADNVDRRHYRWAADAGPAVAKY</sequence>
<evidence type="ECO:0000256" key="2">
    <source>
        <dbReference type="ARBA" id="ARBA00022723"/>
    </source>
</evidence>
<keyword evidence="7" id="KW-1185">Reference proteome</keyword>
<keyword evidence="1" id="KW-0004">4Fe-4S</keyword>
<gene>
    <name evidence="6" type="ORF">ACFOGJ_10805</name>
</gene>
<proteinExistence type="predicted"/>
<name>A0ABV7KZY0_9PROT</name>
<dbReference type="Gene3D" id="3.50.50.60">
    <property type="entry name" value="FAD/NAD(P)-binding domain"/>
    <property type="match status" value="1"/>
</dbReference>
<evidence type="ECO:0000256" key="1">
    <source>
        <dbReference type="ARBA" id="ARBA00022485"/>
    </source>
</evidence>
<dbReference type="InterPro" id="IPR039650">
    <property type="entry name" value="HdrA-like"/>
</dbReference>
<reference evidence="7" key="1">
    <citation type="journal article" date="2019" name="Int. J. Syst. Evol. Microbiol.">
        <title>The Global Catalogue of Microorganisms (GCM) 10K type strain sequencing project: providing services to taxonomists for standard genome sequencing and annotation.</title>
        <authorList>
            <consortium name="The Broad Institute Genomics Platform"/>
            <consortium name="The Broad Institute Genome Sequencing Center for Infectious Disease"/>
            <person name="Wu L."/>
            <person name="Ma J."/>
        </authorList>
    </citation>
    <scope>NUCLEOTIDE SEQUENCE [LARGE SCALE GENOMIC DNA]</scope>
    <source>
        <strain evidence="7">KCTC 42964</strain>
    </source>
</reference>
<dbReference type="SUPFAM" id="SSF51905">
    <property type="entry name" value="FAD/NAD(P)-binding domain"/>
    <property type="match status" value="1"/>
</dbReference>
<evidence type="ECO:0000313" key="7">
    <source>
        <dbReference type="Proteomes" id="UP001595528"/>
    </source>
</evidence>
<evidence type="ECO:0000256" key="5">
    <source>
        <dbReference type="ARBA" id="ARBA00023014"/>
    </source>
</evidence>
<evidence type="ECO:0000313" key="6">
    <source>
        <dbReference type="EMBL" id="MFC3227724.1"/>
    </source>
</evidence>
<dbReference type="Pfam" id="PF12831">
    <property type="entry name" value="FAD_oxidored"/>
    <property type="match status" value="1"/>
</dbReference>
<organism evidence="6 7">
    <name type="scientific">Marinibaculum pumilum</name>
    <dbReference type="NCBI Taxonomy" id="1766165"/>
    <lineage>
        <taxon>Bacteria</taxon>
        <taxon>Pseudomonadati</taxon>
        <taxon>Pseudomonadota</taxon>
        <taxon>Alphaproteobacteria</taxon>
        <taxon>Rhodospirillales</taxon>
        <taxon>Rhodospirillaceae</taxon>
        <taxon>Marinibaculum</taxon>
    </lineage>
</organism>
<evidence type="ECO:0000256" key="4">
    <source>
        <dbReference type="ARBA" id="ARBA00023004"/>
    </source>
</evidence>
<keyword evidence="4" id="KW-0408">Iron</keyword>
<keyword evidence="2" id="KW-0479">Metal-binding</keyword>
<comment type="caution">
    <text evidence="6">The sequence shown here is derived from an EMBL/GenBank/DDBJ whole genome shotgun (WGS) entry which is preliminary data.</text>
</comment>
<accession>A0ABV7KZY0</accession>
<dbReference type="PANTHER" id="PTHR43498">
    <property type="entry name" value="FERREDOXIN:COB-COM HETERODISULFIDE REDUCTASE SUBUNIT A"/>
    <property type="match status" value="1"/>
</dbReference>
<evidence type="ECO:0000256" key="3">
    <source>
        <dbReference type="ARBA" id="ARBA00023002"/>
    </source>
</evidence>
<keyword evidence="3" id="KW-0560">Oxidoreductase</keyword>
<dbReference type="PANTHER" id="PTHR43498:SF1">
    <property type="entry name" value="COB--COM HETERODISULFIDE REDUCTASE IRON-SULFUR SUBUNIT A"/>
    <property type="match status" value="1"/>
</dbReference>
<dbReference type="EMBL" id="JBHRTR010000025">
    <property type="protein sequence ID" value="MFC3227724.1"/>
    <property type="molecule type" value="Genomic_DNA"/>
</dbReference>
<dbReference type="Proteomes" id="UP001595528">
    <property type="component" value="Unassembled WGS sequence"/>
</dbReference>
<keyword evidence="5" id="KW-0411">Iron-sulfur</keyword>
<protein>
    <submittedName>
        <fullName evidence="6">FAD-dependent oxidoreductase</fullName>
    </submittedName>
</protein>
<dbReference type="InterPro" id="IPR036188">
    <property type="entry name" value="FAD/NAD-bd_sf"/>
</dbReference>